<dbReference type="PATRIC" id="fig|1300222.3.peg.1344"/>
<proteinExistence type="predicted"/>
<evidence type="ECO:0000256" key="2">
    <source>
        <dbReference type="ARBA" id="ARBA00023125"/>
    </source>
</evidence>
<dbReference type="InterPro" id="IPR036390">
    <property type="entry name" value="WH_DNA-bd_sf"/>
</dbReference>
<sequence length="149" mass="17463">MFEQYQQVTTELHKAIDEFNALILNDTKELDQYKLTAQQEIIMLQIIQRDEITSNELANSFNISKSAVSQVISKLESRQLIYRQPNPANKREFFLKLTAEGEQYKKVLESIDMRLINSYYSKVDLDELQQVVRTMKKLVDIAKTVNQRS</sequence>
<dbReference type="PROSITE" id="PS50995">
    <property type="entry name" value="HTH_MARR_2"/>
    <property type="match status" value="1"/>
</dbReference>
<dbReference type="SUPFAM" id="SSF46785">
    <property type="entry name" value="Winged helix' DNA-binding domain"/>
    <property type="match status" value="1"/>
</dbReference>
<keyword evidence="2" id="KW-0238">DNA-binding</keyword>
<dbReference type="SMART" id="SM00347">
    <property type="entry name" value="HTH_MARR"/>
    <property type="match status" value="1"/>
</dbReference>
<dbReference type="GO" id="GO:0003700">
    <property type="term" value="F:DNA-binding transcription factor activity"/>
    <property type="evidence" value="ECO:0007669"/>
    <property type="project" value="InterPro"/>
</dbReference>
<keyword evidence="3" id="KW-0804">Transcription</keyword>
<comment type="caution">
    <text evidence="5">The sequence shown here is derived from an EMBL/GenBank/DDBJ whole genome shotgun (WGS) entry which is preliminary data.</text>
</comment>
<gene>
    <name evidence="5" type="ORF">I532_06550</name>
</gene>
<organism evidence="5 6">
    <name type="scientific">Brevibacillus borstelensis AK1</name>
    <dbReference type="NCBI Taxonomy" id="1300222"/>
    <lineage>
        <taxon>Bacteria</taxon>
        <taxon>Bacillati</taxon>
        <taxon>Bacillota</taxon>
        <taxon>Bacilli</taxon>
        <taxon>Bacillales</taxon>
        <taxon>Paenibacillaceae</taxon>
        <taxon>Brevibacillus</taxon>
    </lineage>
</organism>
<dbReference type="GO" id="GO:0003677">
    <property type="term" value="F:DNA binding"/>
    <property type="evidence" value="ECO:0007669"/>
    <property type="project" value="UniProtKB-KW"/>
</dbReference>
<dbReference type="Pfam" id="PF01047">
    <property type="entry name" value="MarR"/>
    <property type="match status" value="1"/>
</dbReference>
<dbReference type="STRING" id="1300222.I532_06550"/>
<name>M8DJP0_9BACL</name>
<dbReference type="OrthoDB" id="2355600at2"/>
<dbReference type="Proteomes" id="UP000012081">
    <property type="component" value="Unassembled WGS sequence"/>
</dbReference>
<dbReference type="EMBL" id="APBN01000002">
    <property type="protein sequence ID" value="EMT53652.1"/>
    <property type="molecule type" value="Genomic_DNA"/>
</dbReference>
<evidence type="ECO:0000256" key="1">
    <source>
        <dbReference type="ARBA" id="ARBA00023015"/>
    </source>
</evidence>
<evidence type="ECO:0000313" key="6">
    <source>
        <dbReference type="Proteomes" id="UP000012081"/>
    </source>
</evidence>
<reference evidence="5 6" key="1">
    <citation type="submission" date="2013-03" db="EMBL/GenBank/DDBJ databases">
        <title>Assembly of a new bacterial strain Brevibacillus borstelensis AK1.</title>
        <authorList>
            <person name="Rajan I."/>
            <person name="PoliReddy D."/>
            <person name="Sugumar T."/>
            <person name="Rathinam K."/>
            <person name="Alqarawi S."/>
            <person name="Khalil A.B."/>
            <person name="Sivakumar N."/>
        </authorList>
    </citation>
    <scope>NUCLEOTIDE SEQUENCE [LARGE SCALE GENOMIC DNA]</scope>
    <source>
        <strain evidence="5 6">AK1</strain>
    </source>
</reference>
<feature type="domain" description="HTH marR-type" evidence="4">
    <location>
        <begin position="1"/>
        <end position="140"/>
    </location>
</feature>
<dbReference type="AlphaFoldDB" id="M8DJP0"/>
<dbReference type="RefSeq" id="WP_003387160.1">
    <property type="nucleotide sequence ID" value="NZ_APBN01000002.1"/>
</dbReference>
<dbReference type="GeneID" id="89500164"/>
<accession>M8DJP0</accession>
<evidence type="ECO:0000313" key="5">
    <source>
        <dbReference type="EMBL" id="EMT53652.1"/>
    </source>
</evidence>
<dbReference type="InterPro" id="IPR000835">
    <property type="entry name" value="HTH_MarR-typ"/>
</dbReference>
<dbReference type="Gene3D" id="1.10.10.10">
    <property type="entry name" value="Winged helix-like DNA-binding domain superfamily/Winged helix DNA-binding domain"/>
    <property type="match status" value="1"/>
</dbReference>
<dbReference type="InterPro" id="IPR036388">
    <property type="entry name" value="WH-like_DNA-bd_sf"/>
</dbReference>
<dbReference type="PRINTS" id="PR00598">
    <property type="entry name" value="HTHMARR"/>
</dbReference>
<protein>
    <submittedName>
        <fullName evidence="5">MarR family transcriptional regulator</fullName>
    </submittedName>
</protein>
<dbReference type="PANTHER" id="PTHR42756">
    <property type="entry name" value="TRANSCRIPTIONAL REGULATOR, MARR"/>
    <property type="match status" value="1"/>
</dbReference>
<evidence type="ECO:0000259" key="4">
    <source>
        <dbReference type="PROSITE" id="PS50995"/>
    </source>
</evidence>
<keyword evidence="6" id="KW-1185">Reference proteome</keyword>
<evidence type="ECO:0000256" key="3">
    <source>
        <dbReference type="ARBA" id="ARBA00023163"/>
    </source>
</evidence>
<keyword evidence="1" id="KW-0805">Transcription regulation</keyword>
<dbReference type="PANTHER" id="PTHR42756:SF1">
    <property type="entry name" value="TRANSCRIPTIONAL REPRESSOR OF EMRAB OPERON"/>
    <property type="match status" value="1"/>
</dbReference>